<accession>A0A251SPI1</accession>
<dbReference type="PROSITE" id="PS50181">
    <property type="entry name" value="FBOX"/>
    <property type="match status" value="1"/>
</dbReference>
<dbReference type="OrthoDB" id="512036at2759"/>
<dbReference type="EMBL" id="MNCJ02000328">
    <property type="protein sequence ID" value="KAF5771705.1"/>
    <property type="molecule type" value="Genomic_DNA"/>
</dbReference>
<evidence type="ECO:0000259" key="2">
    <source>
        <dbReference type="PROSITE" id="PS50181"/>
    </source>
</evidence>
<dbReference type="InterPro" id="IPR001810">
    <property type="entry name" value="F-box_dom"/>
</dbReference>
<reference evidence="3" key="3">
    <citation type="submission" date="2020-06" db="EMBL/GenBank/DDBJ databases">
        <title>Helianthus annuus Genome sequencing and assembly Release 2.</title>
        <authorList>
            <person name="Gouzy J."/>
            <person name="Langlade N."/>
            <person name="Munos S."/>
        </authorList>
    </citation>
    <scope>NUCLEOTIDE SEQUENCE</scope>
    <source>
        <tissue evidence="3">Leaves</tissue>
    </source>
</reference>
<dbReference type="Pfam" id="PF00646">
    <property type="entry name" value="F-box"/>
    <property type="match status" value="1"/>
</dbReference>
<dbReference type="InterPro" id="IPR036047">
    <property type="entry name" value="F-box-like_dom_sf"/>
</dbReference>
<reference evidence="4" key="2">
    <citation type="submission" date="2017-02" db="EMBL/GenBank/DDBJ databases">
        <title>Sunflower complete genome.</title>
        <authorList>
            <person name="Langlade N."/>
            <person name="Munos S."/>
        </authorList>
    </citation>
    <scope>NUCLEOTIDE SEQUENCE [LARGE SCALE GENOMIC DNA]</scope>
    <source>
        <tissue evidence="4">Leaves</tissue>
    </source>
</reference>
<dbReference type="AlphaFoldDB" id="A0A251SPI1"/>
<dbReference type="PANTHER" id="PTHR31482:SF18">
    <property type="entry name" value="ESTS AU081301(E20138)"/>
    <property type="match status" value="1"/>
</dbReference>
<dbReference type="Gramene" id="mRNA:HanXRQr2_Chr13g0568041">
    <property type="protein sequence ID" value="mRNA:HanXRQr2_Chr13g0568041"/>
    <property type="gene ID" value="HanXRQr2_Chr13g0568041"/>
</dbReference>
<evidence type="ECO:0000313" key="4">
    <source>
        <dbReference type="EMBL" id="OTG00186.1"/>
    </source>
</evidence>
<dbReference type="InParanoid" id="A0A251SPI1"/>
<dbReference type="SUPFAM" id="SSF81383">
    <property type="entry name" value="F-box domain"/>
    <property type="match status" value="1"/>
</dbReference>
<dbReference type="STRING" id="4232.A0A251SPI1"/>
<feature type="chain" id="PRO_5041059742" evidence="1">
    <location>
        <begin position="21"/>
        <end position="365"/>
    </location>
</feature>
<feature type="domain" description="F-box" evidence="2">
    <location>
        <begin position="69"/>
        <end position="115"/>
    </location>
</feature>
<feature type="signal peptide" evidence="1">
    <location>
        <begin position="1"/>
        <end position="20"/>
    </location>
</feature>
<keyword evidence="5" id="KW-1185">Reference proteome</keyword>
<evidence type="ECO:0000313" key="3">
    <source>
        <dbReference type="EMBL" id="KAF5771705.1"/>
    </source>
</evidence>
<dbReference type="EMBL" id="CM007902">
    <property type="protein sequence ID" value="OTG00186.1"/>
    <property type="molecule type" value="Genomic_DNA"/>
</dbReference>
<organism evidence="4 5">
    <name type="scientific">Helianthus annuus</name>
    <name type="common">Common sunflower</name>
    <dbReference type="NCBI Taxonomy" id="4232"/>
    <lineage>
        <taxon>Eukaryota</taxon>
        <taxon>Viridiplantae</taxon>
        <taxon>Streptophyta</taxon>
        <taxon>Embryophyta</taxon>
        <taxon>Tracheophyta</taxon>
        <taxon>Spermatophyta</taxon>
        <taxon>Magnoliopsida</taxon>
        <taxon>eudicotyledons</taxon>
        <taxon>Gunneridae</taxon>
        <taxon>Pentapetalae</taxon>
        <taxon>asterids</taxon>
        <taxon>campanulids</taxon>
        <taxon>Asterales</taxon>
        <taxon>Asteraceae</taxon>
        <taxon>Asteroideae</taxon>
        <taxon>Heliantheae alliance</taxon>
        <taxon>Heliantheae</taxon>
        <taxon>Helianthus</taxon>
    </lineage>
</organism>
<dbReference type="SMART" id="SM00256">
    <property type="entry name" value="FBOX"/>
    <property type="match status" value="1"/>
</dbReference>
<gene>
    <name evidence="4" type="ORF">HannXRQ_Chr13g0388181</name>
    <name evidence="3" type="ORF">HanXRQr2_Chr13g0568041</name>
</gene>
<evidence type="ECO:0000313" key="5">
    <source>
        <dbReference type="Proteomes" id="UP000215914"/>
    </source>
</evidence>
<protein>
    <submittedName>
        <fullName evidence="3 4">F-box domain-containing protein</fullName>
    </submittedName>
</protein>
<reference evidence="3 5" key="1">
    <citation type="journal article" date="2017" name="Nature">
        <title>The sunflower genome provides insights into oil metabolism, flowering and Asterid evolution.</title>
        <authorList>
            <person name="Badouin H."/>
            <person name="Gouzy J."/>
            <person name="Grassa C.J."/>
            <person name="Murat F."/>
            <person name="Staton S.E."/>
            <person name="Cottret L."/>
            <person name="Lelandais-Briere C."/>
            <person name="Owens G.L."/>
            <person name="Carrere S."/>
            <person name="Mayjonade B."/>
            <person name="Legrand L."/>
            <person name="Gill N."/>
            <person name="Kane N.C."/>
            <person name="Bowers J.E."/>
            <person name="Hubner S."/>
            <person name="Bellec A."/>
            <person name="Berard A."/>
            <person name="Berges H."/>
            <person name="Blanchet N."/>
            <person name="Boniface M.C."/>
            <person name="Brunel D."/>
            <person name="Catrice O."/>
            <person name="Chaidir N."/>
            <person name="Claudel C."/>
            <person name="Donnadieu C."/>
            <person name="Faraut T."/>
            <person name="Fievet G."/>
            <person name="Helmstetter N."/>
            <person name="King M."/>
            <person name="Knapp S.J."/>
            <person name="Lai Z."/>
            <person name="Le Paslier M.C."/>
            <person name="Lippi Y."/>
            <person name="Lorenzon L."/>
            <person name="Mandel J.R."/>
            <person name="Marage G."/>
            <person name="Marchand G."/>
            <person name="Marquand E."/>
            <person name="Bret-Mestries E."/>
            <person name="Morien E."/>
            <person name="Nambeesan S."/>
            <person name="Nguyen T."/>
            <person name="Pegot-Espagnet P."/>
            <person name="Pouilly N."/>
            <person name="Raftis F."/>
            <person name="Sallet E."/>
            <person name="Schiex T."/>
            <person name="Thomas J."/>
            <person name="Vandecasteele C."/>
            <person name="Vares D."/>
            <person name="Vear F."/>
            <person name="Vautrin S."/>
            <person name="Crespi M."/>
            <person name="Mangin B."/>
            <person name="Burke J.M."/>
            <person name="Salse J."/>
            <person name="Munos S."/>
            <person name="Vincourt P."/>
            <person name="Rieseberg L.H."/>
            <person name="Langlade N.B."/>
        </authorList>
    </citation>
    <scope>NUCLEOTIDE SEQUENCE [LARGE SCALE GENOMIC DNA]</scope>
    <source>
        <strain evidence="5">cv. SF193</strain>
        <tissue evidence="3">Leaves</tissue>
    </source>
</reference>
<dbReference type="PANTHER" id="PTHR31482">
    <property type="entry name" value="ESTS AU081301(E20138)"/>
    <property type="match status" value="1"/>
</dbReference>
<evidence type="ECO:0000256" key="1">
    <source>
        <dbReference type="SAM" id="SignalP"/>
    </source>
</evidence>
<dbReference type="Proteomes" id="UP000215914">
    <property type="component" value="Chromosome 13"/>
</dbReference>
<name>A0A251SPI1_HELAN</name>
<sequence length="365" mass="42696">MLFFLLSCFSFIILSKFSLFKTLPNWNNLKMGIFSFQSFFKHMLKTNMIKQEKGNFSSKTEETLLEKDNLSLLDLPDLPLECILEKLSPSGLASMSGVCRSFRVMCTQDHLWVKHLNQKWGKFLMGGSMFDEWKKYIDVKKKQSLKDYCNGKGYFGLFTWWKKNGKLNESSVFLPVDSIMSWYLSLESGKFSFPAQVYNRENGNIGFLLSCYDAKVSYDSHTDSFKARYASQGRPTIEENIKWERLRSPVVDTSPYDLHVSDCLTDLQPGDYFEVQWRKSKEFPYGWWFGVVGHLESCDGNKLYCHCHHSDSVILEFRQYNLGSRWREVVIDRRDHRETGNETNGFYAGIRKLNDDKEIAMWKSL</sequence>
<dbReference type="OMA" id="VKFLALW"/>
<dbReference type="Gene3D" id="1.20.1280.50">
    <property type="match status" value="1"/>
</dbReference>
<proteinExistence type="predicted"/>
<keyword evidence="1" id="KW-0732">Signal</keyword>